<dbReference type="Gene3D" id="3.30.379.10">
    <property type="entry name" value="Chitobiase/beta-hexosaminidase domain 2-like"/>
    <property type="match status" value="1"/>
</dbReference>
<dbReference type="InterPro" id="IPR036962">
    <property type="entry name" value="Glyco_hydro_3_N_sf"/>
</dbReference>
<evidence type="ECO:0000259" key="4">
    <source>
        <dbReference type="SMART" id="SM01217"/>
    </source>
</evidence>
<dbReference type="InterPro" id="IPR013783">
    <property type="entry name" value="Ig-like_fold"/>
</dbReference>
<dbReference type="Gene3D" id="3.20.20.80">
    <property type="entry name" value="Glycosidases"/>
    <property type="match status" value="1"/>
</dbReference>
<dbReference type="PANTHER" id="PTHR42721">
    <property type="entry name" value="SUGAR HYDROLASE-RELATED"/>
    <property type="match status" value="1"/>
</dbReference>
<dbReference type="STRING" id="1364.LP2241_20296"/>
<sequence length="810" mass="89053">MSNKDSCWLTKKIADDRYQGYYLNDTSKIATTIADEFSVLFASMHKRNNQEDADIVFELVSDARLGQEGFEIVLENHVISILANHSKGLLYGFYHIYTVLAQGADIVSLTSIPDQSIRMINHWDNMDGSIERGYAGDSIFYKDNTFRRDFELIQQYARLLASVGINAISINNVNVHQVETRLILEENLPDVKFISDIFSHYGIKTYNAYSKYGDRDIYKGLTFWSPNINLFRDPRWGRGQETYGEDPYLTAQIGVAFIKGLQGDGKYLRLAACAKHFAVHSGPEEERHYFDAVVNPKDLSEFYLPQFEAAIKEADVEAFMGAYNAVNGQPACVNEQLIKEILLDKWGFEGHVVSDYMALEDVHENHHYTKTAAETMALAMKIGTNLCAGKISDALFEAVGKGLVTEDEIAASVVKLYTTRVRLGMFAADNDDDQIPYEVNASKAHEALSLKAAEKSMVLLKNDHFLPLEKGRINSVAVIGPTVRNIGALAGNYAGTANQYVTFDAGIRQVLSEDARVTYALGCHLYADHAESSLSRANERESEAVIAAAHADIAILCLGLDPTIEGEQGDSGNVYGSGDKASLSLPGQQKRLLEKVLATGKPVIVVLTAGSALSLDGLEGHPNVKAIIHAWYPGSHGGRALANILFGDASPSGKLPVTFYKDTVGLPDFSDYSMSERTYQNTQLEVLYPFGYGLTYGQAVVKSATLEDLALTITLTNTGEYACEEVLQVYAKIASEFAPKHHKLIAFERVVLPKAEDVQVTIHLKSDSFKVVNTQGEWIADGATAILSIDFGQPTADSLLKTISLTEVFG</sequence>
<dbReference type="PRINTS" id="PR00133">
    <property type="entry name" value="GLHYDRLASE3"/>
</dbReference>
<dbReference type="InterPro" id="IPR044993">
    <property type="entry name" value="BXL"/>
</dbReference>
<name>A0A0D6DVT1_9LACT</name>
<dbReference type="EMBL" id="LN774769">
    <property type="protein sequence ID" value="CEN27878.1"/>
    <property type="molecule type" value="Genomic_DNA"/>
</dbReference>
<dbReference type="InterPro" id="IPR026891">
    <property type="entry name" value="Fn3-like"/>
</dbReference>
<dbReference type="GO" id="GO:0031222">
    <property type="term" value="P:arabinan catabolic process"/>
    <property type="evidence" value="ECO:0007669"/>
    <property type="project" value="TreeGrafter"/>
</dbReference>
<dbReference type="InterPro" id="IPR017853">
    <property type="entry name" value="GH"/>
</dbReference>
<dbReference type="SUPFAM" id="SSF52279">
    <property type="entry name" value="Beta-D-glucan exohydrolase, C-terminal domain"/>
    <property type="match status" value="1"/>
</dbReference>
<dbReference type="InterPro" id="IPR001764">
    <property type="entry name" value="Glyco_hydro_3_N"/>
</dbReference>
<reference evidence="6" key="1">
    <citation type="submission" date="2015-01" db="EMBL/GenBank/DDBJ databases">
        <authorList>
            <person name="Andreevskaya M."/>
        </authorList>
    </citation>
    <scope>NUCLEOTIDE SEQUENCE [LARGE SCALE GENOMIC DNA]</scope>
    <source>
        <strain evidence="6">MKFS47</strain>
    </source>
</reference>
<proteinExistence type="inferred from homology"/>
<dbReference type="InterPro" id="IPR011100">
    <property type="entry name" value="Glyco_hydro_67_cat"/>
</dbReference>
<dbReference type="GO" id="GO:0046556">
    <property type="term" value="F:alpha-L-arabinofuranosidase activity"/>
    <property type="evidence" value="ECO:0007669"/>
    <property type="project" value="TreeGrafter"/>
</dbReference>
<dbReference type="GO" id="GO:0045493">
    <property type="term" value="P:xylan catabolic process"/>
    <property type="evidence" value="ECO:0007669"/>
    <property type="project" value="InterPro"/>
</dbReference>
<dbReference type="InterPro" id="IPR002772">
    <property type="entry name" value="Glyco_hydro_3_C"/>
</dbReference>
<evidence type="ECO:0000256" key="1">
    <source>
        <dbReference type="ARBA" id="ARBA00005336"/>
    </source>
</evidence>
<dbReference type="SMART" id="SM01217">
    <property type="entry name" value="Fn3_like"/>
    <property type="match status" value="1"/>
</dbReference>
<dbReference type="SUPFAM" id="SSF55545">
    <property type="entry name" value="beta-N-acetylhexosaminidase-like domain"/>
    <property type="match status" value="1"/>
</dbReference>
<dbReference type="Pfam" id="PF07488">
    <property type="entry name" value="Glyco_hydro_67M"/>
    <property type="match status" value="1"/>
</dbReference>
<dbReference type="Gene3D" id="3.20.20.300">
    <property type="entry name" value="Glycoside hydrolase, family 3, N-terminal domain"/>
    <property type="match status" value="1"/>
</dbReference>
<dbReference type="InterPro" id="IPR029018">
    <property type="entry name" value="Hex-like_dom2"/>
</dbReference>
<keyword evidence="3 5" id="KW-0378">Hydrolase</keyword>
<dbReference type="Pfam" id="PF14310">
    <property type="entry name" value="Fn3-like"/>
    <property type="match status" value="1"/>
</dbReference>
<evidence type="ECO:0000313" key="6">
    <source>
        <dbReference type="Proteomes" id="UP000033166"/>
    </source>
</evidence>
<dbReference type="PANTHER" id="PTHR42721:SF3">
    <property type="entry name" value="BETA-D-XYLOSIDASE 5-RELATED"/>
    <property type="match status" value="1"/>
</dbReference>
<dbReference type="AlphaFoldDB" id="A0A0D6DVT1"/>
<dbReference type="GO" id="GO:0009044">
    <property type="term" value="F:xylan 1,4-beta-xylosidase activity"/>
    <property type="evidence" value="ECO:0007669"/>
    <property type="project" value="InterPro"/>
</dbReference>
<dbReference type="InterPro" id="IPR036881">
    <property type="entry name" value="Glyco_hydro_3_C_sf"/>
</dbReference>
<evidence type="ECO:0000313" key="5">
    <source>
        <dbReference type="EMBL" id="CEN27878.1"/>
    </source>
</evidence>
<dbReference type="GO" id="GO:0046559">
    <property type="term" value="F:alpha-glucuronidase activity"/>
    <property type="evidence" value="ECO:0007669"/>
    <property type="project" value="InterPro"/>
</dbReference>
<evidence type="ECO:0000256" key="3">
    <source>
        <dbReference type="ARBA" id="ARBA00022801"/>
    </source>
</evidence>
<evidence type="ECO:0000256" key="2">
    <source>
        <dbReference type="ARBA" id="ARBA00022729"/>
    </source>
</evidence>
<comment type="similarity">
    <text evidence="1">Belongs to the glycosyl hydrolase 3 family.</text>
</comment>
<organism evidence="5 6">
    <name type="scientific">Pseudolactococcus piscium MKFS47</name>
    <dbReference type="NCBI Taxonomy" id="297352"/>
    <lineage>
        <taxon>Bacteria</taxon>
        <taxon>Bacillati</taxon>
        <taxon>Bacillota</taxon>
        <taxon>Bacilli</taxon>
        <taxon>Lactobacillales</taxon>
        <taxon>Streptococcaceae</taxon>
        <taxon>Pseudolactococcus</taxon>
    </lineage>
</organism>
<dbReference type="Gene3D" id="3.40.50.1700">
    <property type="entry name" value="Glycoside hydrolase family 3 C-terminal domain"/>
    <property type="match status" value="1"/>
</dbReference>
<dbReference type="KEGG" id="lpk:LACPI_0678"/>
<dbReference type="HOGENOM" id="CLU_004542_5_3_9"/>
<dbReference type="Pfam" id="PF01915">
    <property type="entry name" value="Glyco_hydro_3_C"/>
    <property type="match status" value="1"/>
</dbReference>
<feature type="domain" description="Fibronectin type III-like" evidence="4">
    <location>
        <begin position="725"/>
        <end position="793"/>
    </location>
</feature>
<dbReference type="Gene3D" id="2.60.40.10">
    <property type="entry name" value="Immunoglobulins"/>
    <property type="match status" value="1"/>
</dbReference>
<dbReference type="RefSeq" id="WP_231858774.1">
    <property type="nucleotide sequence ID" value="NZ_LN774769.1"/>
</dbReference>
<gene>
    <name evidence="5" type="ORF">LACPI_0678</name>
</gene>
<dbReference type="GO" id="GO:0005576">
    <property type="term" value="C:extracellular region"/>
    <property type="evidence" value="ECO:0007669"/>
    <property type="project" value="InterPro"/>
</dbReference>
<dbReference type="Proteomes" id="UP000033166">
    <property type="component" value="Chromosome I"/>
</dbReference>
<keyword evidence="2" id="KW-0732">Signal</keyword>
<dbReference type="Pfam" id="PF00933">
    <property type="entry name" value="Glyco_hydro_3"/>
    <property type="match status" value="1"/>
</dbReference>
<accession>A0A0D6DVT1</accession>
<protein>
    <submittedName>
        <fullName evidence="5">Glycosyl hydrolase family protein</fullName>
    </submittedName>
</protein>
<dbReference type="SUPFAM" id="SSF51445">
    <property type="entry name" value="(Trans)glycosidases"/>
    <property type="match status" value="2"/>
</dbReference>